<sequence>MTLHAVENLLGKTTWTYTIEDKECLRFGFVQLGEGFLEKGYNVEFLGFRLVPGCPGRRCPEEDQGGPLRGCFIIPNRFTPGVFRKTTTEHLCL</sequence>
<name>A0A1I8A5Y6_9BILA</name>
<protein>
    <submittedName>
        <fullName evidence="2">DUF5597 domain-containing protein</fullName>
    </submittedName>
</protein>
<evidence type="ECO:0000313" key="2">
    <source>
        <dbReference type="WBParaSite" id="L893_g33011.t1"/>
    </source>
</evidence>
<proteinExistence type="predicted"/>
<evidence type="ECO:0000313" key="1">
    <source>
        <dbReference type="Proteomes" id="UP000095287"/>
    </source>
</evidence>
<accession>A0A1I8A5Y6</accession>
<organism evidence="1 2">
    <name type="scientific">Steinernema glaseri</name>
    <dbReference type="NCBI Taxonomy" id="37863"/>
    <lineage>
        <taxon>Eukaryota</taxon>
        <taxon>Metazoa</taxon>
        <taxon>Ecdysozoa</taxon>
        <taxon>Nematoda</taxon>
        <taxon>Chromadorea</taxon>
        <taxon>Rhabditida</taxon>
        <taxon>Tylenchina</taxon>
        <taxon>Panagrolaimomorpha</taxon>
        <taxon>Strongyloidoidea</taxon>
        <taxon>Steinernematidae</taxon>
        <taxon>Steinernema</taxon>
    </lineage>
</organism>
<dbReference type="AlphaFoldDB" id="A0A1I8A5Y6"/>
<dbReference type="WBParaSite" id="L893_g33011.t1">
    <property type="protein sequence ID" value="L893_g33011.t1"/>
    <property type="gene ID" value="L893_g33011"/>
</dbReference>
<keyword evidence="1" id="KW-1185">Reference proteome</keyword>
<dbReference type="Proteomes" id="UP000095287">
    <property type="component" value="Unplaced"/>
</dbReference>
<reference evidence="2" key="1">
    <citation type="submission" date="2016-11" db="UniProtKB">
        <authorList>
            <consortium name="WormBaseParasite"/>
        </authorList>
    </citation>
    <scope>IDENTIFICATION</scope>
</reference>